<dbReference type="GO" id="GO:0005783">
    <property type="term" value="C:endoplasmic reticulum"/>
    <property type="evidence" value="ECO:0007669"/>
    <property type="project" value="TreeGrafter"/>
</dbReference>
<dbReference type="SMART" id="SM00702">
    <property type="entry name" value="P4Hc"/>
    <property type="match status" value="1"/>
</dbReference>
<feature type="region of interest" description="Disordered" evidence="6">
    <location>
        <begin position="16"/>
        <end position="65"/>
    </location>
</feature>
<dbReference type="Pfam" id="PF13640">
    <property type="entry name" value="2OG-FeII_Oxy_3"/>
    <property type="match status" value="1"/>
</dbReference>
<dbReference type="PANTHER" id="PTHR10869:SF229">
    <property type="entry name" value="PROLYL 4-HYDROXYLASE ALPHA SUBUNIT DOMAIN-CONTAINING PROTEIN"/>
    <property type="match status" value="1"/>
</dbReference>
<feature type="domain" description="Fe2OG dioxygenase" evidence="7">
    <location>
        <begin position="175"/>
        <end position="283"/>
    </location>
</feature>
<dbReference type="GO" id="GO:0004656">
    <property type="term" value="F:procollagen-proline 4-dioxygenase activity"/>
    <property type="evidence" value="ECO:0007669"/>
    <property type="project" value="TreeGrafter"/>
</dbReference>
<accession>A0A0M0J726</accession>
<evidence type="ECO:0000256" key="4">
    <source>
        <dbReference type="ARBA" id="ARBA00023002"/>
    </source>
</evidence>
<dbReference type="InterPro" id="IPR044862">
    <property type="entry name" value="Pro_4_hyd_alph_FE2OG_OXY"/>
</dbReference>
<reference evidence="9" key="1">
    <citation type="journal article" date="2015" name="PLoS Genet.">
        <title>Genome Sequence and Transcriptome Analyses of Chrysochromulina tobin: Metabolic Tools for Enhanced Algal Fitness in the Prominent Order Prymnesiales (Haptophyceae).</title>
        <authorList>
            <person name="Hovde B.T."/>
            <person name="Deodato C.R."/>
            <person name="Hunsperger H.M."/>
            <person name="Ryken S.A."/>
            <person name="Yost W."/>
            <person name="Jha R.K."/>
            <person name="Patterson J."/>
            <person name="Monnat R.J. Jr."/>
            <person name="Barlow S.B."/>
            <person name="Starkenburg S.R."/>
            <person name="Cattolico R.A."/>
        </authorList>
    </citation>
    <scope>NUCLEOTIDE SEQUENCE</scope>
    <source>
        <strain evidence="9">CCMP291</strain>
    </source>
</reference>
<name>A0A0M0J726_9EUKA</name>
<dbReference type="GO" id="GO:0005506">
    <property type="term" value="F:iron ion binding"/>
    <property type="evidence" value="ECO:0007669"/>
    <property type="project" value="InterPro"/>
</dbReference>
<evidence type="ECO:0000256" key="3">
    <source>
        <dbReference type="ARBA" id="ARBA00022964"/>
    </source>
</evidence>
<keyword evidence="5" id="KW-0408">Iron</keyword>
<keyword evidence="2" id="KW-0479">Metal-binding</keyword>
<keyword evidence="3" id="KW-0223">Dioxygenase</keyword>
<dbReference type="Gene3D" id="2.60.120.620">
    <property type="entry name" value="q2cbj1_9rhob like domain"/>
    <property type="match status" value="1"/>
</dbReference>
<evidence type="ECO:0000256" key="1">
    <source>
        <dbReference type="ARBA" id="ARBA00001961"/>
    </source>
</evidence>
<dbReference type="InterPro" id="IPR045054">
    <property type="entry name" value="P4HA-like"/>
</dbReference>
<keyword evidence="9" id="KW-1185">Reference proteome</keyword>
<evidence type="ECO:0000256" key="5">
    <source>
        <dbReference type="ARBA" id="ARBA00023004"/>
    </source>
</evidence>
<dbReference type="PROSITE" id="PS51471">
    <property type="entry name" value="FE2OG_OXY"/>
    <property type="match status" value="1"/>
</dbReference>
<dbReference type="InterPro" id="IPR006620">
    <property type="entry name" value="Pro_4_hyd_alph"/>
</dbReference>
<dbReference type="InterPro" id="IPR005123">
    <property type="entry name" value="Oxoglu/Fe-dep_dioxygenase_dom"/>
</dbReference>
<dbReference type="EMBL" id="JWZX01003317">
    <property type="protein sequence ID" value="KOO22018.1"/>
    <property type="molecule type" value="Genomic_DNA"/>
</dbReference>
<feature type="compositionally biased region" description="Low complexity" evidence="6">
    <location>
        <begin position="32"/>
        <end position="51"/>
    </location>
</feature>
<comment type="caution">
    <text evidence="8">The sequence shown here is derived from an EMBL/GenBank/DDBJ whole genome shotgun (WGS) entry which is preliminary data.</text>
</comment>
<evidence type="ECO:0000259" key="7">
    <source>
        <dbReference type="PROSITE" id="PS51471"/>
    </source>
</evidence>
<gene>
    <name evidence="8" type="ORF">Ctob_000672</name>
</gene>
<proteinExistence type="predicted"/>
<comment type="cofactor">
    <cofactor evidence="1">
        <name>L-ascorbate</name>
        <dbReference type="ChEBI" id="CHEBI:38290"/>
    </cofactor>
</comment>
<evidence type="ECO:0000313" key="9">
    <source>
        <dbReference type="Proteomes" id="UP000037460"/>
    </source>
</evidence>
<dbReference type="GO" id="GO:0031418">
    <property type="term" value="F:L-ascorbic acid binding"/>
    <property type="evidence" value="ECO:0007669"/>
    <property type="project" value="InterPro"/>
</dbReference>
<keyword evidence="4" id="KW-0560">Oxidoreductase</keyword>
<sequence>MTIDVALLEQDEKIQGEYHARAPPRLPSQRRAYAAVAAPAGPSGAASGSNPTKSAHPRDRPSQPHCDLPLVVEYPPEAVRDGFTFLQLNADYPGLKRVHDSPPVYLVEDFLTDEECQALIETAGPLLQRSKTHAAAGSEATKGRTSLTCHLAKHVYPCPILLKKIHNLTNKPYGHMELPQVARYASSQRYVEHYDGVDPHTEAGRSFCAAGGQRVATVLVYLNEVSEGGCTHFKRLDLSIKPDKGTALIFFPGFLNGELDTDALHAGMPAVDTKWVSQVWIRKAFREDGQPSSPVPIEEQSLIGPLHEGLYRGLCIAGHDVHEAIMTFAEAKAFAAKHPAVQGFTYENADREPTEPTRFWFKSRLEILYNESWWSYSTGRGM</sequence>
<dbReference type="AlphaFoldDB" id="A0A0M0J726"/>
<organism evidence="8 9">
    <name type="scientific">Chrysochromulina tobinii</name>
    <dbReference type="NCBI Taxonomy" id="1460289"/>
    <lineage>
        <taxon>Eukaryota</taxon>
        <taxon>Haptista</taxon>
        <taxon>Haptophyta</taxon>
        <taxon>Prymnesiophyceae</taxon>
        <taxon>Prymnesiales</taxon>
        <taxon>Chrysochromulinaceae</taxon>
        <taxon>Chrysochromulina</taxon>
    </lineage>
</organism>
<evidence type="ECO:0000313" key="8">
    <source>
        <dbReference type="EMBL" id="KOO22018.1"/>
    </source>
</evidence>
<dbReference type="PANTHER" id="PTHR10869">
    <property type="entry name" value="PROLYL 4-HYDROXYLASE ALPHA SUBUNIT"/>
    <property type="match status" value="1"/>
</dbReference>
<dbReference type="OrthoDB" id="420380at2759"/>
<evidence type="ECO:0000256" key="2">
    <source>
        <dbReference type="ARBA" id="ARBA00022723"/>
    </source>
</evidence>
<dbReference type="Proteomes" id="UP000037460">
    <property type="component" value="Unassembled WGS sequence"/>
</dbReference>
<protein>
    <submittedName>
        <fullName evidence="8">Prolyl 4-hydroxylase</fullName>
    </submittedName>
</protein>
<evidence type="ECO:0000256" key="6">
    <source>
        <dbReference type="SAM" id="MobiDB-lite"/>
    </source>
</evidence>